<organism evidence="1 2">
    <name type="scientific">Cajanus cajan</name>
    <name type="common">Pigeon pea</name>
    <name type="synonym">Cajanus indicus</name>
    <dbReference type="NCBI Taxonomy" id="3821"/>
    <lineage>
        <taxon>Eukaryota</taxon>
        <taxon>Viridiplantae</taxon>
        <taxon>Streptophyta</taxon>
        <taxon>Embryophyta</taxon>
        <taxon>Tracheophyta</taxon>
        <taxon>Spermatophyta</taxon>
        <taxon>Magnoliopsida</taxon>
        <taxon>eudicotyledons</taxon>
        <taxon>Gunneridae</taxon>
        <taxon>Pentapetalae</taxon>
        <taxon>rosids</taxon>
        <taxon>fabids</taxon>
        <taxon>Fabales</taxon>
        <taxon>Fabaceae</taxon>
        <taxon>Papilionoideae</taxon>
        <taxon>50 kb inversion clade</taxon>
        <taxon>NPAAA clade</taxon>
        <taxon>indigoferoid/millettioid clade</taxon>
        <taxon>Phaseoleae</taxon>
        <taxon>Cajanus</taxon>
    </lineage>
</organism>
<protein>
    <submittedName>
        <fullName evidence="1">Uncharacterized protein</fullName>
    </submittedName>
</protein>
<gene>
    <name evidence="1" type="ORF">KK1_008185</name>
</gene>
<dbReference type="STRING" id="3821.A0A151U894"/>
<dbReference type="PANTHER" id="PTHR34958:SF1">
    <property type="entry name" value="ARMADILLO-LIKE HELICAL DOMAIN-CONTAINING PROTEIN"/>
    <property type="match status" value="1"/>
</dbReference>
<name>A0A151U894_CAJCA</name>
<keyword evidence="2" id="KW-1185">Reference proteome</keyword>
<dbReference type="PANTHER" id="PTHR34958">
    <property type="entry name" value="CONDITIONAL LOSS-OF-GROWTH 1"/>
    <property type="match status" value="1"/>
</dbReference>
<dbReference type="OMA" id="SENDRVM"/>
<evidence type="ECO:0000313" key="1">
    <source>
        <dbReference type="EMBL" id="KYP75451.1"/>
    </source>
</evidence>
<dbReference type="Proteomes" id="UP000075243">
    <property type="component" value="Chromosome 2"/>
</dbReference>
<reference evidence="1 2" key="1">
    <citation type="journal article" date="2012" name="Nat. Biotechnol.">
        <title>Draft genome sequence of pigeonpea (Cajanus cajan), an orphan legume crop of resource-poor farmers.</title>
        <authorList>
            <person name="Varshney R.K."/>
            <person name="Chen W."/>
            <person name="Li Y."/>
            <person name="Bharti A.K."/>
            <person name="Saxena R.K."/>
            <person name="Schlueter J.A."/>
            <person name="Donoghue M.T."/>
            <person name="Azam S."/>
            <person name="Fan G."/>
            <person name="Whaley A.M."/>
            <person name="Farmer A.D."/>
            <person name="Sheridan J."/>
            <person name="Iwata A."/>
            <person name="Tuteja R."/>
            <person name="Penmetsa R.V."/>
            <person name="Wu W."/>
            <person name="Upadhyaya H.D."/>
            <person name="Yang S.P."/>
            <person name="Shah T."/>
            <person name="Saxena K.B."/>
            <person name="Michael T."/>
            <person name="McCombie W.R."/>
            <person name="Yang B."/>
            <person name="Zhang G."/>
            <person name="Yang H."/>
            <person name="Wang J."/>
            <person name="Spillane C."/>
            <person name="Cook D.R."/>
            <person name="May G.D."/>
            <person name="Xu X."/>
            <person name="Jackson S.A."/>
        </authorList>
    </citation>
    <scope>NUCLEOTIDE SEQUENCE [LARGE SCALE GENOMIC DNA]</scope>
    <source>
        <strain evidence="2">cv. Asha</strain>
    </source>
</reference>
<evidence type="ECO:0000313" key="2">
    <source>
        <dbReference type="Proteomes" id="UP000075243"/>
    </source>
</evidence>
<proteinExistence type="predicted"/>
<dbReference type="EMBL" id="CM003604">
    <property type="protein sequence ID" value="KYP75451.1"/>
    <property type="molecule type" value="Genomic_DNA"/>
</dbReference>
<accession>A0A151U894</accession>
<dbReference type="Gramene" id="C.cajan_07947.t">
    <property type="protein sequence ID" value="C.cajan_07947.t"/>
    <property type="gene ID" value="C.cajan_07947"/>
</dbReference>
<dbReference type="AlphaFoldDB" id="A0A151U894"/>
<sequence length="367" mass="40408">MEPSNRISSTSRISRLRSSFLKNLPEPLRRAVADCLSSPLTSAVESSRILRVSFILTNYNFFTLPTNSLTKCVINYFHQSCCSLKVCGTFQTLSSKVCNSILVSGYKPSEEILHQIEQFCSTIIAECDINLHRPWSRSLNQQTGVLASSTNTSPLPVSSFTSEAIVKSLSYVRSLVAQHIPKRLFQLASFSGSPSASGQSLPTLSSLLSKSFNSQLYPASVPESAEKDSVTSSISKLSKIDEKDELGFIAHDILQWRWLEEQQSSSMEADSDHAVNSQGMRAYNFLEVGAAALLEGDIEAKMKGQPWKHFGTDDMPYLDQLLQSSPVTSFTNSASACPPLRAITASKRTKAGPHQVWHVLLSDNFLL</sequence>